<proteinExistence type="predicted"/>
<evidence type="ECO:0000313" key="4">
    <source>
        <dbReference type="EMBL" id="SVA32477.1"/>
    </source>
</evidence>
<evidence type="ECO:0008006" key="5">
    <source>
        <dbReference type="Google" id="ProtNLM"/>
    </source>
</evidence>
<dbReference type="AlphaFoldDB" id="A0A381UYM2"/>
<dbReference type="InterPro" id="IPR036465">
    <property type="entry name" value="vWFA_dom_sf"/>
</dbReference>
<dbReference type="InterPro" id="IPR025154">
    <property type="entry name" value="Put_metallopeptidase_dom"/>
</dbReference>
<dbReference type="EMBL" id="UINC01007287">
    <property type="protein sequence ID" value="SVA32477.1"/>
    <property type="molecule type" value="Genomic_DNA"/>
</dbReference>
<feature type="region of interest" description="Disordered" evidence="1">
    <location>
        <begin position="11"/>
        <end position="31"/>
    </location>
</feature>
<evidence type="ECO:0000256" key="1">
    <source>
        <dbReference type="SAM" id="MobiDB-lite"/>
    </source>
</evidence>
<evidence type="ECO:0000259" key="2">
    <source>
        <dbReference type="Pfam" id="PF09967"/>
    </source>
</evidence>
<feature type="region of interest" description="Disordered" evidence="1">
    <location>
        <begin position="180"/>
        <end position="220"/>
    </location>
</feature>
<dbReference type="InterPro" id="IPR018698">
    <property type="entry name" value="VWA-like_dom"/>
</dbReference>
<dbReference type="SUPFAM" id="SSF53300">
    <property type="entry name" value="vWA-like"/>
    <property type="match status" value="1"/>
</dbReference>
<organism evidence="4">
    <name type="scientific">marine metagenome</name>
    <dbReference type="NCBI Taxonomy" id="408172"/>
    <lineage>
        <taxon>unclassified sequences</taxon>
        <taxon>metagenomes</taxon>
        <taxon>ecological metagenomes</taxon>
    </lineage>
</organism>
<feature type="domain" description="VWA-like" evidence="2">
    <location>
        <begin position="322"/>
        <end position="446"/>
    </location>
</feature>
<dbReference type="PANTHER" id="PTHR38730">
    <property type="entry name" value="SLL7028 PROTEIN"/>
    <property type="match status" value="1"/>
</dbReference>
<reference evidence="4" key="1">
    <citation type="submission" date="2018-05" db="EMBL/GenBank/DDBJ databases">
        <authorList>
            <person name="Lanie J.A."/>
            <person name="Ng W.-L."/>
            <person name="Kazmierczak K.M."/>
            <person name="Andrzejewski T.M."/>
            <person name="Davidsen T.M."/>
            <person name="Wayne K.J."/>
            <person name="Tettelin H."/>
            <person name="Glass J.I."/>
            <person name="Rusch D."/>
            <person name="Podicherti R."/>
            <person name="Tsui H.-C.T."/>
            <person name="Winkler M.E."/>
        </authorList>
    </citation>
    <scope>NUCLEOTIDE SEQUENCE</scope>
</reference>
<protein>
    <recommendedName>
        <fullName evidence="5">Metallopeptidase domain-containing protein</fullName>
    </recommendedName>
</protein>
<dbReference type="PANTHER" id="PTHR38730:SF1">
    <property type="entry name" value="SLL7028 PROTEIN"/>
    <property type="match status" value="1"/>
</dbReference>
<gene>
    <name evidence="4" type="ORF">METZ01_LOCUS85331</name>
</gene>
<dbReference type="Gene3D" id="3.40.50.410">
    <property type="entry name" value="von Willebrand factor, type A domain"/>
    <property type="match status" value="1"/>
</dbReference>
<dbReference type="Pfam" id="PF13203">
    <property type="entry name" value="DUF2201_N"/>
    <property type="match status" value="1"/>
</dbReference>
<name>A0A381UYM2_9ZZZZ</name>
<feature type="domain" description="Putative metallopeptidase" evidence="3">
    <location>
        <begin position="45"/>
        <end position="314"/>
    </location>
</feature>
<feature type="compositionally biased region" description="Basic and acidic residues" evidence="1">
    <location>
        <begin position="209"/>
        <end position="220"/>
    </location>
</feature>
<dbReference type="Pfam" id="PF09967">
    <property type="entry name" value="DUF2201"/>
    <property type="match status" value="1"/>
</dbReference>
<evidence type="ECO:0000259" key="3">
    <source>
        <dbReference type="Pfam" id="PF13203"/>
    </source>
</evidence>
<sequence length="459" mass="51530">MNRKNTFFYQPAKTGGTWNQGGKGTPGPQLDLSELDKEEEAKQAERLMMGRVRLLLNKPFFGNLATRLIPIPTYKVPTAGTDGRRFFYNPAFLKHLTDNEVLFLCGHEVLHCVFDHFGRREGRNPALYNMAGDYIINIILADEQVGDVITTVPILLDYKYRGWTSEEVYDDLKENCPNPQETLDFHFDMDGEGEGDSTSGKGEGDGEGEEGKGGQEGKDVQKDLEAEFGGGELTDEEKKALKDELKEAIIEAANQAGAGNVPGGIERLIKEWTEPKLDWRSVIRAQVESSLKDDYTFMRPSRKSHSTNCILPGMDRAEKIEVACALDMSGSIGQQQATDFLSEVRGILDQYEDFELSVWCFDTDVYNHVKYTPDNADEIDKYQLQGGGGTSFEVNWTYMKENEIEPKQFIMFTDGYPCSGWGDNEYCDTVFLIHGNESTTAPFGITVHYEEPNKIKQAA</sequence>
<accession>A0A381UYM2</accession>